<accession>A0A840PCJ4</accession>
<dbReference type="PANTHER" id="PTHR42711">
    <property type="entry name" value="ABC TRANSPORTER ATP-BINDING PROTEIN"/>
    <property type="match status" value="1"/>
</dbReference>
<dbReference type="InterPro" id="IPR003439">
    <property type="entry name" value="ABC_transporter-like_ATP-bd"/>
</dbReference>
<dbReference type="FunFam" id="3.40.50.300:FF:000589">
    <property type="entry name" value="ABC transporter, ATP-binding subunit"/>
    <property type="match status" value="1"/>
</dbReference>
<evidence type="ECO:0000256" key="6">
    <source>
        <dbReference type="ARBA" id="ARBA00022967"/>
    </source>
</evidence>
<feature type="domain" description="ABC transporter" evidence="9">
    <location>
        <begin position="8"/>
        <end position="233"/>
    </location>
</feature>
<evidence type="ECO:0000256" key="8">
    <source>
        <dbReference type="ARBA" id="ARBA00023251"/>
    </source>
</evidence>
<dbReference type="InterPro" id="IPR027417">
    <property type="entry name" value="P-loop_NTPase"/>
</dbReference>
<dbReference type="InterPro" id="IPR003593">
    <property type="entry name" value="AAA+_ATPase"/>
</dbReference>
<dbReference type="SUPFAM" id="SSF52540">
    <property type="entry name" value="P-loop containing nucleoside triphosphate hydrolases"/>
    <property type="match status" value="1"/>
</dbReference>
<dbReference type="Proteomes" id="UP000578449">
    <property type="component" value="Unassembled WGS sequence"/>
</dbReference>
<dbReference type="PROSITE" id="PS00211">
    <property type="entry name" value="ABC_TRANSPORTER_1"/>
    <property type="match status" value="1"/>
</dbReference>
<keyword evidence="8" id="KW-0046">Antibiotic resistance</keyword>
<evidence type="ECO:0000256" key="2">
    <source>
        <dbReference type="ARBA" id="ARBA00022448"/>
    </source>
</evidence>
<dbReference type="CDD" id="cd03230">
    <property type="entry name" value="ABC_DR_subfamily_A"/>
    <property type="match status" value="1"/>
</dbReference>
<dbReference type="SMART" id="SM00382">
    <property type="entry name" value="AAA"/>
    <property type="match status" value="1"/>
</dbReference>
<name>A0A840PCJ4_9ACTN</name>
<comment type="subcellular location">
    <subcellularLocation>
        <location evidence="1">Cell membrane</location>
        <topology evidence="1">Peripheral membrane protein</topology>
    </subcellularLocation>
</comment>
<dbReference type="PANTHER" id="PTHR42711:SF16">
    <property type="entry name" value="ABC TRANSPORTER ATP-BINDING PROTEIN"/>
    <property type="match status" value="1"/>
</dbReference>
<evidence type="ECO:0000313" key="11">
    <source>
        <dbReference type="Proteomes" id="UP000578449"/>
    </source>
</evidence>
<sequence length="245" mass="26633">MEDESAAVVARNLGKRYGGTVAVDDVSLRVETGEILGILGANGAGKTTTVEMIAGLRRPDRGHVRVLGLDPRRERAKVRQVLGIQLQQASLHHALTVRELIEMFAAFYPDPRPAGELLEFVGLTSQRATRFEKLSGGQQQRLSIALALIGRPRVAILDELTTGLDPRARRQVWAMIERLRDEEVTVILVSHAMEEVERLCHRVALLDGGRLTALDTPAGLVARAGAGNLDEAFVALSGKEPEEPA</sequence>
<evidence type="ECO:0000313" key="10">
    <source>
        <dbReference type="EMBL" id="MBB5133745.1"/>
    </source>
</evidence>
<dbReference type="RefSeq" id="WP_185050676.1">
    <property type="nucleotide sequence ID" value="NZ_BAABIX010000001.1"/>
</dbReference>
<evidence type="ECO:0000256" key="7">
    <source>
        <dbReference type="ARBA" id="ARBA00023136"/>
    </source>
</evidence>
<dbReference type="GO" id="GO:0016887">
    <property type="term" value="F:ATP hydrolysis activity"/>
    <property type="evidence" value="ECO:0007669"/>
    <property type="project" value="InterPro"/>
</dbReference>
<dbReference type="GO" id="GO:0005524">
    <property type="term" value="F:ATP binding"/>
    <property type="evidence" value="ECO:0007669"/>
    <property type="project" value="UniProtKB-KW"/>
</dbReference>
<dbReference type="PROSITE" id="PS50893">
    <property type="entry name" value="ABC_TRANSPORTER_2"/>
    <property type="match status" value="1"/>
</dbReference>
<dbReference type="InterPro" id="IPR017871">
    <property type="entry name" value="ABC_transporter-like_CS"/>
</dbReference>
<proteinExistence type="predicted"/>
<gene>
    <name evidence="10" type="ORF">HNP84_003471</name>
</gene>
<protein>
    <submittedName>
        <fullName evidence="10">ABC-2 type transport system ATP-binding protein</fullName>
    </submittedName>
</protein>
<dbReference type="EMBL" id="JACHGN010000006">
    <property type="protein sequence ID" value="MBB5133745.1"/>
    <property type="molecule type" value="Genomic_DNA"/>
</dbReference>
<dbReference type="Gene3D" id="3.40.50.300">
    <property type="entry name" value="P-loop containing nucleotide triphosphate hydrolases"/>
    <property type="match status" value="1"/>
</dbReference>
<dbReference type="Pfam" id="PF00005">
    <property type="entry name" value="ABC_tran"/>
    <property type="match status" value="1"/>
</dbReference>
<keyword evidence="5 10" id="KW-0067">ATP-binding</keyword>
<evidence type="ECO:0000256" key="5">
    <source>
        <dbReference type="ARBA" id="ARBA00022840"/>
    </source>
</evidence>
<keyword evidence="2" id="KW-0813">Transport</keyword>
<keyword evidence="7" id="KW-0472">Membrane</keyword>
<dbReference type="AlphaFoldDB" id="A0A840PCJ4"/>
<reference evidence="10 11" key="1">
    <citation type="submission" date="2020-08" db="EMBL/GenBank/DDBJ databases">
        <title>Genomic Encyclopedia of Type Strains, Phase IV (KMG-IV): sequencing the most valuable type-strain genomes for metagenomic binning, comparative biology and taxonomic classification.</title>
        <authorList>
            <person name="Goeker M."/>
        </authorList>
    </citation>
    <scope>NUCLEOTIDE SEQUENCE [LARGE SCALE GENOMIC DNA]</scope>
    <source>
        <strain evidence="10 11">DSM 45615</strain>
    </source>
</reference>
<dbReference type="GO" id="GO:0046677">
    <property type="term" value="P:response to antibiotic"/>
    <property type="evidence" value="ECO:0007669"/>
    <property type="project" value="UniProtKB-KW"/>
</dbReference>
<dbReference type="InterPro" id="IPR050763">
    <property type="entry name" value="ABC_transporter_ATP-binding"/>
</dbReference>
<evidence type="ECO:0000259" key="9">
    <source>
        <dbReference type="PROSITE" id="PS50893"/>
    </source>
</evidence>
<keyword evidence="6" id="KW-1278">Translocase</keyword>
<dbReference type="GO" id="GO:0005886">
    <property type="term" value="C:plasma membrane"/>
    <property type="evidence" value="ECO:0007669"/>
    <property type="project" value="UniProtKB-SubCell"/>
</dbReference>
<evidence type="ECO:0000256" key="4">
    <source>
        <dbReference type="ARBA" id="ARBA00022741"/>
    </source>
</evidence>
<keyword evidence="4" id="KW-0547">Nucleotide-binding</keyword>
<keyword evidence="3" id="KW-1003">Cell membrane</keyword>
<keyword evidence="11" id="KW-1185">Reference proteome</keyword>
<comment type="caution">
    <text evidence="10">The sequence shown here is derived from an EMBL/GenBank/DDBJ whole genome shotgun (WGS) entry which is preliminary data.</text>
</comment>
<organism evidence="10 11">
    <name type="scientific">Thermocatellispora tengchongensis</name>
    <dbReference type="NCBI Taxonomy" id="1073253"/>
    <lineage>
        <taxon>Bacteria</taxon>
        <taxon>Bacillati</taxon>
        <taxon>Actinomycetota</taxon>
        <taxon>Actinomycetes</taxon>
        <taxon>Streptosporangiales</taxon>
        <taxon>Streptosporangiaceae</taxon>
        <taxon>Thermocatellispora</taxon>
    </lineage>
</organism>
<evidence type="ECO:0000256" key="1">
    <source>
        <dbReference type="ARBA" id="ARBA00004202"/>
    </source>
</evidence>
<evidence type="ECO:0000256" key="3">
    <source>
        <dbReference type="ARBA" id="ARBA00022475"/>
    </source>
</evidence>